<dbReference type="Gene3D" id="2.40.30.70">
    <property type="entry name" value="YaeB-like"/>
    <property type="match status" value="1"/>
</dbReference>
<evidence type="ECO:0000313" key="4">
    <source>
        <dbReference type="EMBL" id="PAV03243.1"/>
    </source>
</evidence>
<dbReference type="Proteomes" id="UP000217784">
    <property type="component" value="Unassembled WGS sequence"/>
</dbReference>
<sequence>MLIDEIIYKPIGTIHSPFKNLEGMPIQPIGARGVEGEIQLDEKYEEGLKDLEGFSHIILIYHLHLSKGYSLQVKPFLDTVKRGIFATRAPKRPNAIGMSVVCLDKIEGSTVYISNVDVVDGTPLLDIKPYIPNFDKCKGEELRIGWFEDKHENANHKKSDDRFID</sequence>
<dbReference type="Pfam" id="PF01980">
    <property type="entry name" value="TrmO_N"/>
    <property type="match status" value="1"/>
</dbReference>
<keyword evidence="4" id="KW-0489">Methyltransferase</keyword>
<dbReference type="PANTHER" id="PTHR12818">
    <property type="entry name" value="TRNA (ADENINE(37)-N6)-METHYLTRANSFERASE"/>
    <property type="match status" value="1"/>
</dbReference>
<feature type="domain" description="TsaA-like" evidence="3">
    <location>
        <begin position="8"/>
        <end position="139"/>
    </location>
</feature>
<dbReference type="GO" id="GO:0008168">
    <property type="term" value="F:methyltransferase activity"/>
    <property type="evidence" value="ECO:0007669"/>
    <property type="project" value="UniProtKB-KW"/>
</dbReference>
<dbReference type="EMBL" id="LMVM01000039">
    <property type="protein sequence ID" value="PAV03243.1"/>
    <property type="molecule type" value="Genomic_DNA"/>
</dbReference>
<dbReference type="InterPro" id="IPR036413">
    <property type="entry name" value="YaeB-like_sf"/>
</dbReference>
<evidence type="ECO:0000313" key="5">
    <source>
        <dbReference type="Proteomes" id="UP000217784"/>
    </source>
</evidence>
<gene>
    <name evidence="4" type="ORF">ASJ80_04380</name>
</gene>
<comment type="similarity">
    <text evidence="2">Belongs to the tRNA methyltransferase O family.</text>
</comment>
<dbReference type="OrthoDB" id="40408at2157"/>
<evidence type="ECO:0000256" key="2">
    <source>
        <dbReference type="ARBA" id="ARBA00033753"/>
    </source>
</evidence>
<keyword evidence="1" id="KW-0949">S-adenosyl-L-methionine</keyword>
<dbReference type="PROSITE" id="PS51668">
    <property type="entry name" value="TSAA_2"/>
    <property type="match status" value="1"/>
</dbReference>
<dbReference type="NCBIfam" id="TIGR00104">
    <property type="entry name" value="tRNA_TsaA"/>
    <property type="match status" value="1"/>
</dbReference>
<evidence type="ECO:0000256" key="1">
    <source>
        <dbReference type="ARBA" id="ARBA00022691"/>
    </source>
</evidence>
<keyword evidence="4" id="KW-0808">Transferase</keyword>
<proteinExistence type="inferred from homology"/>
<dbReference type="SUPFAM" id="SSF118196">
    <property type="entry name" value="YaeB-like"/>
    <property type="match status" value="1"/>
</dbReference>
<dbReference type="AlphaFoldDB" id="A0A2A2H1S8"/>
<protein>
    <submittedName>
        <fullName evidence="4">tRNA-Thr(GGU) m(6)t(6)A37 methyltransferase TsaA</fullName>
    </submittedName>
</protein>
<name>A0A2A2H1S8_METBR</name>
<keyword evidence="5" id="KW-1185">Reference proteome</keyword>
<organism evidence="4 5">
    <name type="scientific">Methanobacterium bryantii</name>
    <dbReference type="NCBI Taxonomy" id="2161"/>
    <lineage>
        <taxon>Archaea</taxon>
        <taxon>Methanobacteriati</taxon>
        <taxon>Methanobacteriota</taxon>
        <taxon>Methanomada group</taxon>
        <taxon>Methanobacteria</taxon>
        <taxon>Methanobacteriales</taxon>
        <taxon>Methanobacteriaceae</taxon>
        <taxon>Methanobacterium</taxon>
    </lineage>
</organism>
<accession>A0A2A2H1S8</accession>
<dbReference type="InterPro" id="IPR023370">
    <property type="entry name" value="TrmO-like_N"/>
</dbReference>
<dbReference type="CDD" id="cd09281">
    <property type="entry name" value="UPF0066"/>
    <property type="match status" value="1"/>
</dbReference>
<evidence type="ECO:0000259" key="3">
    <source>
        <dbReference type="PROSITE" id="PS51668"/>
    </source>
</evidence>
<dbReference type="GO" id="GO:0032259">
    <property type="term" value="P:methylation"/>
    <property type="evidence" value="ECO:0007669"/>
    <property type="project" value="UniProtKB-KW"/>
</dbReference>
<dbReference type="RefSeq" id="WP_069585796.1">
    <property type="nucleotide sequence ID" value="NZ_LMVM01000039.1"/>
</dbReference>
<dbReference type="PANTHER" id="PTHR12818:SF0">
    <property type="entry name" value="TRNA (ADENINE(37)-N6)-METHYLTRANSFERASE"/>
    <property type="match status" value="1"/>
</dbReference>
<dbReference type="InterPro" id="IPR040372">
    <property type="entry name" value="YaeB-like"/>
</dbReference>
<comment type="caution">
    <text evidence="4">The sequence shown here is derived from an EMBL/GenBank/DDBJ whole genome shotgun (WGS) entry which is preliminary data.</text>
</comment>
<reference evidence="4 5" key="1">
    <citation type="journal article" date="2017" name="BMC Genomics">
        <title>Genomic analysis of methanogenic archaea reveals a shift towards energy conservation.</title>
        <authorList>
            <person name="Gilmore S.P."/>
            <person name="Henske J.K."/>
            <person name="Sexton J.A."/>
            <person name="Solomon K.V."/>
            <person name="Seppala S."/>
            <person name="Yoo J.I."/>
            <person name="Huyett L.M."/>
            <person name="Pressman A."/>
            <person name="Cogan J.Z."/>
            <person name="Kivenson V."/>
            <person name="Peng X."/>
            <person name="Tan Y."/>
            <person name="Valentine D.L."/>
            <person name="O'Malley M.A."/>
        </authorList>
    </citation>
    <scope>NUCLEOTIDE SEQUENCE [LARGE SCALE GENOMIC DNA]</scope>
    <source>
        <strain evidence="4 5">M.o.H.</strain>
    </source>
</reference>
<dbReference type="InterPro" id="IPR036414">
    <property type="entry name" value="YaeB_N_sf"/>
</dbReference>